<keyword evidence="5 11" id="KW-0812">Transmembrane</keyword>
<evidence type="ECO:0000256" key="9">
    <source>
        <dbReference type="ARBA" id="ARBA00023136"/>
    </source>
</evidence>
<dbReference type="CDD" id="cd11492">
    <property type="entry name" value="SLC5sbd_NIS-SMVT"/>
    <property type="match status" value="1"/>
</dbReference>
<dbReference type="PANTHER" id="PTHR42985">
    <property type="entry name" value="SODIUM-COUPLED MONOCARBOXYLATE TRANSPORTER"/>
    <property type="match status" value="1"/>
</dbReference>
<dbReference type="InterPro" id="IPR051163">
    <property type="entry name" value="Sodium:Solute_Symporter_SSF"/>
</dbReference>
<keyword evidence="8" id="KW-0406">Ion transport</keyword>
<dbReference type="EMBL" id="JAJSOF020000027">
    <property type="protein sequence ID" value="KAJ4433267.1"/>
    <property type="molecule type" value="Genomic_DNA"/>
</dbReference>
<keyword evidence="7" id="KW-0915">Sodium</keyword>
<protein>
    <submittedName>
        <fullName evidence="12">Uncharacterized protein</fullName>
    </submittedName>
</protein>
<feature type="transmembrane region" description="Helical" evidence="11">
    <location>
        <begin position="415"/>
        <end position="438"/>
    </location>
</feature>
<name>A0ABQ8SHY3_PERAM</name>
<dbReference type="PROSITE" id="PS50283">
    <property type="entry name" value="NA_SOLUT_SYMP_3"/>
    <property type="match status" value="2"/>
</dbReference>
<organism evidence="12 13">
    <name type="scientific">Periplaneta americana</name>
    <name type="common">American cockroach</name>
    <name type="synonym">Blatta americana</name>
    <dbReference type="NCBI Taxonomy" id="6978"/>
    <lineage>
        <taxon>Eukaryota</taxon>
        <taxon>Metazoa</taxon>
        <taxon>Ecdysozoa</taxon>
        <taxon>Arthropoda</taxon>
        <taxon>Hexapoda</taxon>
        <taxon>Insecta</taxon>
        <taxon>Pterygota</taxon>
        <taxon>Neoptera</taxon>
        <taxon>Polyneoptera</taxon>
        <taxon>Dictyoptera</taxon>
        <taxon>Blattodea</taxon>
        <taxon>Blattoidea</taxon>
        <taxon>Blattidae</taxon>
        <taxon>Blattinae</taxon>
        <taxon>Periplaneta</taxon>
    </lineage>
</organism>
<comment type="caution">
    <text evidence="12">The sequence shown here is derived from an EMBL/GenBank/DDBJ whole genome shotgun (WGS) entry which is preliminary data.</text>
</comment>
<feature type="transmembrane region" description="Helical" evidence="11">
    <location>
        <begin position="746"/>
        <end position="765"/>
    </location>
</feature>
<feature type="transmembrane region" description="Helical" evidence="11">
    <location>
        <begin position="272"/>
        <end position="294"/>
    </location>
</feature>
<keyword evidence="13" id="KW-1185">Reference proteome</keyword>
<feature type="transmembrane region" description="Helical" evidence="11">
    <location>
        <begin position="459"/>
        <end position="480"/>
    </location>
</feature>
<dbReference type="Pfam" id="PF00474">
    <property type="entry name" value="SSF"/>
    <property type="match status" value="1"/>
</dbReference>
<dbReference type="Proteomes" id="UP001148838">
    <property type="component" value="Unassembled WGS sequence"/>
</dbReference>
<evidence type="ECO:0000313" key="13">
    <source>
        <dbReference type="Proteomes" id="UP001148838"/>
    </source>
</evidence>
<keyword evidence="4" id="KW-1003">Cell membrane</keyword>
<feature type="transmembrane region" description="Helical" evidence="11">
    <location>
        <begin position="839"/>
        <end position="860"/>
    </location>
</feature>
<keyword evidence="6 11" id="KW-1133">Transmembrane helix</keyword>
<reference evidence="12 13" key="1">
    <citation type="journal article" date="2022" name="Allergy">
        <title>Genome assembly and annotation of Periplaneta americana reveal a comprehensive cockroach allergen profile.</title>
        <authorList>
            <person name="Wang L."/>
            <person name="Xiong Q."/>
            <person name="Saelim N."/>
            <person name="Wang L."/>
            <person name="Nong W."/>
            <person name="Wan A.T."/>
            <person name="Shi M."/>
            <person name="Liu X."/>
            <person name="Cao Q."/>
            <person name="Hui J.H.L."/>
            <person name="Sookrung N."/>
            <person name="Leung T.F."/>
            <person name="Tungtrongchitr A."/>
            <person name="Tsui S.K.W."/>
        </authorList>
    </citation>
    <scope>NUCLEOTIDE SEQUENCE [LARGE SCALE GENOMIC DNA]</scope>
    <source>
        <strain evidence="12">PWHHKU_190912</strain>
    </source>
</reference>
<feature type="transmembrane region" description="Helical" evidence="11">
    <location>
        <begin position="492"/>
        <end position="512"/>
    </location>
</feature>
<evidence type="ECO:0000256" key="5">
    <source>
        <dbReference type="ARBA" id="ARBA00022692"/>
    </source>
</evidence>
<feature type="transmembrane region" description="Helical" evidence="11">
    <location>
        <begin position="570"/>
        <end position="589"/>
    </location>
</feature>
<accession>A0ABQ8SHY3</accession>
<dbReference type="PANTHER" id="PTHR42985:SF21">
    <property type="entry name" value="SODIUM-DEPENDENT MULTIVITAMIN TRANSPORTER-LIKE PROTEIN"/>
    <property type="match status" value="1"/>
</dbReference>
<feature type="transmembrane region" description="Helical" evidence="11">
    <location>
        <begin position="524"/>
        <end position="548"/>
    </location>
</feature>
<evidence type="ECO:0000256" key="10">
    <source>
        <dbReference type="ARBA" id="ARBA00023201"/>
    </source>
</evidence>
<evidence type="ECO:0000256" key="2">
    <source>
        <dbReference type="ARBA" id="ARBA00006434"/>
    </source>
</evidence>
<dbReference type="InterPro" id="IPR001734">
    <property type="entry name" value="Na/solute_symporter"/>
</dbReference>
<gene>
    <name evidence="12" type="ORF">ANN_15526</name>
</gene>
<evidence type="ECO:0000313" key="12">
    <source>
        <dbReference type="EMBL" id="KAJ4433267.1"/>
    </source>
</evidence>
<feature type="transmembrane region" description="Helical" evidence="11">
    <location>
        <begin position="345"/>
        <end position="364"/>
    </location>
</feature>
<keyword evidence="3" id="KW-0813">Transport</keyword>
<feature type="transmembrane region" description="Helical" evidence="11">
    <location>
        <begin position="715"/>
        <end position="734"/>
    </location>
</feature>
<feature type="transmembrane region" description="Helical" evidence="11">
    <location>
        <begin position="385"/>
        <end position="403"/>
    </location>
</feature>
<feature type="transmembrane region" description="Helical" evidence="11">
    <location>
        <begin position="105"/>
        <end position="124"/>
    </location>
</feature>
<dbReference type="NCBIfam" id="TIGR00813">
    <property type="entry name" value="sss"/>
    <property type="match status" value="1"/>
</dbReference>
<evidence type="ECO:0000256" key="8">
    <source>
        <dbReference type="ARBA" id="ARBA00023065"/>
    </source>
</evidence>
<dbReference type="Gene3D" id="1.20.1730.10">
    <property type="entry name" value="Sodium/glucose cotransporter"/>
    <property type="match status" value="3"/>
</dbReference>
<feature type="transmembrane region" description="Helical" evidence="11">
    <location>
        <begin position="60"/>
        <end position="85"/>
    </location>
</feature>
<dbReference type="InterPro" id="IPR038377">
    <property type="entry name" value="Na/Glc_symporter_sf"/>
</dbReference>
<evidence type="ECO:0000256" key="4">
    <source>
        <dbReference type="ARBA" id="ARBA00022475"/>
    </source>
</evidence>
<feature type="transmembrane region" description="Helical" evidence="11">
    <location>
        <begin position="229"/>
        <end position="260"/>
    </location>
</feature>
<sequence length="905" mass="99194">MCTDLGYLAGVSKVTILPTELDTLQNTLTEYLLQVIARSDQLIPYYLMDIASSVPGLPGLFVAGIFSAALSTMSTVLNSVAATLFEDFVRPCLSDKTSDKTSSNIIKLLVVIIGTFCVVLVMIVEKIGGIVQSIVYQHKLNTLEEVDVMGLLLFAYSLTSTCTIPTCRVTPSKSRLLRVFIYSSDRQHSLKCAMGTRYCPVYTVVQQGEIEGIPASNYGVYPSALRFRWVIYLICTFIIFQLNVSLSGVTNGATLGLFTFGMFYPRGNSKGALVGSIVSLLVMGWLVFGTQKAFADGTMSYPKLPTSTAACGFNDTMTEILTNMMNSTGHPFEGATELFFGWLDYSFFVLMLVLSTMIGIYFGFWGKKSDSPDEYLLGGKSMATLPVAVSLVASIISGITVMGDPAETYTYGTLYWFRAVFYPIAVVMNYYLYLPVFYELQLTSIYEYLQLRFNRSVRVMASVLCTVGLVLYIPIVMYVPALALSQVTGLNIHFITPVISVICIFYTMLGGIKAVVWTDFLQGVVMVAASVAVIVLGLIHVGGFGVVWQKSLEGGRIRAFEMDPTPFQRMNFWSVSIGGTTTALGFMAVNQSLVQRFLSLPTFKKAQKSLIFLAVGTIFIKCITCFMGLVIFATYFGCDPLKTKAITRSDQLIAYYVVDIASSIPGLPGLFLAGIFSAALSTMSTALNSLGATLFEDFVRPCLKVKISDKTSNNIIKLLVVIIGAICVVMVFLVDQVGGVVQLSMSMHGVANGGTFGLFTFGMFYPRGNSKGALIGSIVSLLTMGWLVFGTQKALAERTMIYQKLPTSIEACGFNTTLTEVLTTEAPKGEAFILYRTSFLYYTAIGFIVMFVVGMVVSHFTEPPNIEEMNPKVFSPVIRKRILAKRRQLEMRIIEEKSSLFTPPA</sequence>
<comment type="similarity">
    <text evidence="2">Belongs to the sodium:solute symporter (SSF) (TC 2.A.21) family.</text>
</comment>
<evidence type="ECO:0000256" key="6">
    <source>
        <dbReference type="ARBA" id="ARBA00022989"/>
    </source>
</evidence>
<feature type="transmembrane region" description="Helical" evidence="11">
    <location>
        <begin position="610"/>
        <end position="636"/>
    </location>
</feature>
<keyword evidence="9 11" id="KW-0472">Membrane</keyword>
<evidence type="ECO:0000256" key="7">
    <source>
        <dbReference type="ARBA" id="ARBA00023053"/>
    </source>
</evidence>
<proteinExistence type="inferred from homology"/>
<keyword evidence="10" id="KW-0739">Sodium transport</keyword>
<comment type="subcellular location">
    <subcellularLocation>
        <location evidence="1">Cell membrane</location>
        <topology evidence="1">Multi-pass membrane protein</topology>
    </subcellularLocation>
</comment>
<evidence type="ECO:0000256" key="11">
    <source>
        <dbReference type="SAM" id="Phobius"/>
    </source>
</evidence>
<evidence type="ECO:0000256" key="1">
    <source>
        <dbReference type="ARBA" id="ARBA00004651"/>
    </source>
</evidence>
<feature type="transmembrane region" description="Helical" evidence="11">
    <location>
        <begin position="772"/>
        <end position="789"/>
    </location>
</feature>
<evidence type="ECO:0000256" key="3">
    <source>
        <dbReference type="ARBA" id="ARBA00022448"/>
    </source>
</evidence>